<dbReference type="RefSeq" id="WP_274579484.1">
    <property type="nucleotide sequence ID" value="NZ_JALNTG010000293.1"/>
</dbReference>
<gene>
    <name evidence="3" type="ORF">M0O54_20200</name>
</gene>
<evidence type="ECO:0000313" key="3">
    <source>
        <dbReference type="EMBL" id="MDD9322389.1"/>
    </source>
</evidence>
<dbReference type="AlphaFoldDB" id="A0AB35K8Y6"/>
<organism evidence="3 4">
    <name type="scientific">Acinetobacter lactucae</name>
    <dbReference type="NCBI Taxonomy" id="1785128"/>
    <lineage>
        <taxon>Bacteria</taxon>
        <taxon>Pseudomonadati</taxon>
        <taxon>Pseudomonadota</taxon>
        <taxon>Gammaproteobacteria</taxon>
        <taxon>Moraxellales</taxon>
        <taxon>Moraxellaceae</taxon>
        <taxon>Acinetobacter</taxon>
        <taxon>Acinetobacter calcoaceticus/baumannii complex</taxon>
    </lineage>
</organism>
<name>A0AB35K8Y6_9GAMM</name>
<dbReference type="InterPro" id="IPR000525">
    <property type="entry name" value="Initiator_Rep_WH1"/>
</dbReference>
<sequence>MKEVNQIVTKSNDLITAQYRLTIIQQSVLHNVISQIPVEDTDFNTYEVNVRSIADSHGIDT</sequence>
<comment type="caution">
    <text evidence="3">The sequence shown here is derived from an EMBL/GenBank/DDBJ whole genome shotgun (WGS) entry which is preliminary data.</text>
</comment>
<dbReference type="Proteomes" id="UP001150055">
    <property type="component" value="Unassembled WGS sequence"/>
</dbReference>
<feature type="non-terminal residue" evidence="3">
    <location>
        <position position="61"/>
    </location>
</feature>
<reference evidence="3" key="1">
    <citation type="submission" date="2022-12" db="EMBL/GenBank/DDBJ databases">
        <title>Acinetobacter lactucae: Emerging opportunistic pathogenic species of genus Acinetobacter isolated from immunocompromised patients in clinical settings of India.</title>
        <authorList>
            <person name="Amar A.K."/>
            <person name="Sawant A.R."/>
            <person name="Meera M."/>
            <person name="Tomar A."/>
            <person name="Sistla S."/>
            <person name="Prashanth K."/>
        </authorList>
    </citation>
    <scope>NUCLEOTIDE SEQUENCE</scope>
    <source>
        <strain evidence="3">PKAL1828C</strain>
    </source>
</reference>
<dbReference type="GO" id="GO:0003887">
    <property type="term" value="F:DNA-directed DNA polymerase activity"/>
    <property type="evidence" value="ECO:0007669"/>
    <property type="project" value="InterPro"/>
</dbReference>
<protein>
    <submittedName>
        <fullName evidence="3">Replication initiation protein</fullName>
    </submittedName>
</protein>
<evidence type="ECO:0000313" key="4">
    <source>
        <dbReference type="Proteomes" id="UP001150055"/>
    </source>
</evidence>
<dbReference type="GO" id="GO:0006270">
    <property type="term" value="P:DNA replication initiation"/>
    <property type="evidence" value="ECO:0007669"/>
    <property type="project" value="InterPro"/>
</dbReference>
<feature type="domain" description="Initiator Rep protein WH1" evidence="2">
    <location>
        <begin position="7"/>
        <end position="60"/>
    </location>
</feature>
<accession>A0AB35K8Y6</accession>
<evidence type="ECO:0000256" key="1">
    <source>
        <dbReference type="ARBA" id="ARBA00038283"/>
    </source>
</evidence>
<dbReference type="InterPro" id="IPR036390">
    <property type="entry name" value="WH_DNA-bd_sf"/>
</dbReference>
<dbReference type="SUPFAM" id="SSF46785">
    <property type="entry name" value="Winged helix' DNA-binding domain"/>
    <property type="match status" value="1"/>
</dbReference>
<dbReference type="EMBL" id="JALNTG010000293">
    <property type="protein sequence ID" value="MDD9322389.1"/>
    <property type="molecule type" value="Genomic_DNA"/>
</dbReference>
<proteinExistence type="inferred from homology"/>
<evidence type="ECO:0000259" key="2">
    <source>
        <dbReference type="Pfam" id="PF01051"/>
    </source>
</evidence>
<dbReference type="Pfam" id="PF01051">
    <property type="entry name" value="Rep3_N"/>
    <property type="match status" value="1"/>
</dbReference>
<dbReference type="Gene3D" id="1.10.10.10">
    <property type="entry name" value="Winged helix-like DNA-binding domain superfamily/Winged helix DNA-binding domain"/>
    <property type="match status" value="1"/>
</dbReference>
<dbReference type="InterPro" id="IPR036388">
    <property type="entry name" value="WH-like_DNA-bd_sf"/>
</dbReference>
<comment type="similarity">
    <text evidence="1">Belongs to the initiator RepB protein family.</text>
</comment>